<reference evidence="2" key="1">
    <citation type="submission" date="2022-08" db="EMBL/GenBank/DDBJ databases">
        <authorList>
            <consortium name="DOE Joint Genome Institute"/>
            <person name="Min B."/>
            <person name="Riley R."/>
            <person name="Sierra-Patev S."/>
            <person name="Naranjo-Ortiz M."/>
            <person name="Looney B."/>
            <person name="Konkel Z."/>
            <person name="Slot J.C."/>
            <person name="Sakamoto Y."/>
            <person name="Steenwyk J.L."/>
            <person name="Rokas A."/>
            <person name="Carro J."/>
            <person name="Camarero S."/>
            <person name="Ferreira P."/>
            <person name="Molpeceres G."/>
            <person name="Ruiz-Duenas F.J."/>
            <person name="Serrano A."/>
            <person name="Henrissat B."/>
            <person name="Drula E."/>
            <person name="Hughes K.W."/>
            <person name="Mata J.L."/>
            <person name="Ishikawa N.K."/>
            <person name="Vargas-Isla R."/>
            <person name="Ushijima S."/>
            <person name="Smith C.A."/>
            <person name="Ahrendt S."/>
            <person name="Andreopoulos W."/>
            <person name="He G."/>
            <person name="Labutti K."/>
            <person name="Lipzen A."/>
            <person name="Ng V."/>
            <person name="Sandor L."/>
            <person name="Barry K."/>
            <person name="Martinez A.T."/>
            <person name="Xiao Y."/>
            <person name="Gibbons J.G."/>
            <person name="Terashima K."/>
            <person name="Hibbett D.S."/>
            <person name="Grigoriev I.V."/>
        </authorList>
    </citation>
    <scope>NUCLEOTIDE SEQUENCE</scope>
    <source>
        <strain evidence="2">TFB10827</strain>
    </source>
</reference>
<evidence type="ECO:0000313" key="2">
    <source>
        <dbReference type="EMBL" id="KAJ3999556.1"/>
    </source>
</evidence>
<evidence type="ECO:0000256" key="1">
    <source>
        <dbReference type="SAM" id="MobiDB-lite"/>
    </source>
</evidence>
<feature type="region of interest" description="Disordered" evidence="1">
    <location>
        <begin position="1"/>
        <end position="27"/>
    </location>
</feature>
<evidence type="ECO:0000313" key="3">
    <source>
        <dbReference type="Proteomes" id="UP001163828"/>
    </source>
</evidence>
<proteinExistence type="predicted"/>
<feature type="compositionally biased region" description="Polar residues" evidence="1">
    <location>
        <begin position="1"/>
        <end position="11"/>
    </location>
</feature>
<organism evidence="2 3">
    <name type="scientific">Lentinula boryana</name>
    <dbReference type="NCBI Taxonomy" id="40481"/>
    <lineage>
        <taxon>Eukaryota</taxon>
        <taxon>Fungi</taxon>
        <taxon>Dikarya</taxon>
        <taxon>Basidiomycota</taxon>
        <taxon>Agaricomycotina</taxon>
        <taxon>Agaricomycetes</taxon>
        <taxon>Agaricomycetidae</taxon>
        <taxon>Agaricales</taxon>
        <taxon>Marasmiineae</taxon>
        <taxon>Omphalotaceae</taxon>
        <taxon>Lentinula</taxon>
    </lineage>
</organism>
<protein>
    <recommendedName>
        <fullName evidence="4">HTH CENPB-type domain-containing protein</fullName>
    </recommendedName>
</protein>
<keyword evidence="3" id="KW-1185">Reference proteome</keyword>
<comment type="caution">
    <text evidence="2">The sequence shown here is derived from an EMBL/GenBank/DDBJ whole genome shotgun (WGS) entry which is preliminary data.</text>
</comment>
<sequence length="157" mass="18012">QTAPYTRQGRSAKNAPKTSAKKASDERNQQLTLYDKLQILKYHNKHPETMQDRIIEYFAMHSDELGGRLTFSQPTLSRIIRDRKKLEARTAENPTALSSKKARVVTEPEVERALYLWVRHLNIEKGELASGPMLQAKHATFEKALDIPQERWLTGKG</sequence>
<evidence type="ECO:0008006" key="4">
    <source>
        <dbReference type="Google" id="ProtNLM"/>
    </source>
</evidence>
<dbReference type="Proteomes" id="UP001163828">
    <property type="component" value="Unassembled WGS sequence"/>
</dbReference>
<dbReference type="Gene3D" id="1.10.10.60">
    <property type="entry name" value="Homeodomain-like"/>
    <property type="match status" value="1"/>
</dbReference>
<accession>A0ABQ8QM73</accession>
<feature type="non-terminal residue" evidence="2">
    <location>
        <position position="1"/>
    </location>
</feature>
<name>A0ABQ8QM73_9AGAR</name>
<gene>
    <name evidence="2" type="ORF">F5050DRAFT_1557281</name>
</gene>
<feature type="non-terminal residue" evidence="2">
    <location>
        <position position="157"/>
    </location>
</feature>
<dbReference type="EMBL" id="MU790536">
    <property type="protein sequence ID" value="KAJ3999556.1"/>
    <property type="molecule type" value="Genomic_DNA"/>
</dbReference>